<sequence length="135" mass="15451">MILRGYLLIVLSTLLLILGSYAVFFSASLPASGIRFLDEIAQDNHYKYMAALILPIGVHFVIPNWVGWQYYRNSWYVRVRSCWKTRIKWVALRPLGSLYFATTKQLQHAGKPLTRIKMALHLHPALTAHHSSLAS</sequence>
<evidence type="ECO:0000313" key="3">
    <source>
        <dbReference type="Proteomes" id="UP000027195"/>
    </source>
</evidence>
<dbReference type="InParanoid" id="A0A067MUU6"/>
<dbReference type="AlphaFoldDB" id="A0A067MUU6"/>
<dbReference type="Proteomes" id="UP000027195">
    <property type="component" value="Unassembled WGS sequence"/>
</dbReference>
<dbReference type="Pfam" id="PF15159">
    <property type="entry name" value="PIG-Y"/>
    <property type="match status" value="1"/>
</dbReference>
<keyword evidence="3" id="KW-1185">Reference proteome</keyword>
<organism evidence="2 3">
    <name type="scientific">Botryobasidium botryosum (strain FD-172 SS1)</name>
    <dbReference type="NCBI Taxonomy" id="930990"/>
    <lineage>
        <taxon>Eukaryota</taxon>
        <taxon>Fungi</taxon>
        <taxon>Dikarya</taxon>
        <taxon>Basidiomycota</taxon>
        <taxon>Agaricomycotina</taxon>
        <taxon>Agaricomycetes</taxon>
        <taxon>Cantharellales</taxon>
        <taxon>Botryobasidiaceae</taxon>
        <taxon>Botryobasidium</taxon>
    </lineage>
</organism>
<dbReference type="OrthoDB" id="2157498at2759"/>
<keyword evidence="1" id="KW-0472">Membrane</keyword>
<evidence type="ECO:0000256" key="1">
    <source>
        <dbReference type="SAM" id="Phobius"/>
    </source>
</evidence>
<proteinExistence type="predicted"/>
<dbReference type="InterPro" id="IPR029164">
    <property type="entry name" value="PIG-Y"/>
</dbReference>
<name>A0A067MUU6_BOTB1</name>
<reference evidence="3" key="1">
    <citation type="journal article" date="2014" name="Proc. Natl. Acad. Sci. U.S.A.">
        <title>Extensive sampling of basidiomycete genomes demonstrates inadequacy of the white-rot/brown-rot paradigm for wood decay fungi.</title>
        <authorList>
            <person name="Riley R."/>
            <person name="Salamov A.A."/>
            <person name="Brown D.W."/>
            <person name="Nagy L.G."/>
            <person name="Floudas D."/>
            <person name="Held B.W."/>
            <person name="Levasseur A."/>
            <person name="Lombard V."/>
            <person name="Morin E."/>
            <person name="Otillar R."/>
            <person name="Lindquist E.A."/>
            <person name="Sun H."/>
            <person name="LaButti K.M."/>
            <person name="Schmutz J."/>
            <person name="Jabbour D."/>
            <person name="Luo H."/>
            <person name="Baker S.E."/>
            <person name="Pisabarro A.G."/>
            <person name="Walton J.D."/>
            <person name="Blanchette R.A."/>
            <person name="Henrissat B."/>
            <person name="Martin F."/>
            <person name="Cullen D."/>
            <person name="Hibbett D.S."/>
            <person name="Grigoriev I.V."/>
        </authorList>
    </citation>
    <scope>NUCLEOTIDE SEQUENCE [LARGE SCALE GENOMIC DNA]</scope>
    <source>
        <strain evidence="3">FD-172 SS1</strain>
    </source>
</reference>
<feature type="transmembrane region" description="Helical" evidence="1">
    <location>
        <begin position="46"/>
        <end position="68"/>
    </location>
</feature>
<dbReference type="HOGENOM" id="CLU_1885435_0_0_1"/>
<dbReference type="EMBL" id="KL198031">
    <property type="protein sequence ID" value="KDQ15657.1"/>
    <property type="molecule type" value="Genomic_DNA"/>
</dbReference>
<gene>
    <name evidence="2" type="ORF">BOTBODRAFT_108166</name>
</gene>
<protein>
    <submittedName>
        <fullName evidence="2">Uncharacterized protein</fullName>
    </submittedName>
</protein>
<keyword evidence="1" id="KW-0812">Transmembrane</keyword>
<evidence type="ECO:0000313" key="2">
    <source>
        <dbReference type="EMBL" id="KDQ15657.1"/>
    </source>
</evidence>
<keyword evidence="1" id="KW-1133">Transmembrane helix</keyword>
<accession>A0A067MUU6</accession>